<evidence type="ECO:0000256" key="10">
    <source>
        <dbReference type="ARBA" id="ARBA00023033"/>
    </source>
</evidence>
<dbReference type="CDD" id="cd11072">
    <property type="entry name" value="CYP71-like"/>
    <property type="match status" value="1"/>
</dbReference>
<evidence type="ECO:0000256" key="2">
    <source>
        <dbReference type="ARBA" id="ARBA00004167"/>
    </source>
</evidence>
<evidence type="ECO:0000256" key="9">
    <source>
        <dbReference type="ARBA" id="ARBA00023004"/>
    </source>
</evidence>
<dbReference type="InterPro" id="IPR002401">
    <property type="entry name" value="Cyt_P450_E_grp-I"/>
</dbReference>
<keyword evidence="4 12" id="KW-0349">Heme</keyword>
<dbReference type="GO" id="GO:0016020">
    <property type="term" value="C:membrane"/>
    <property type="evidence" value="ECO:0007669"/>
    <property type="project" value="UniProtKB-SubCell"/>
</dbReference>
<dbReference type="AlphaFoldDB" id="A0A7G2ETF2"/>
<organism evidence="15 16">
    <name type="scientific">Arabidopsis thaliana</name>
    <name type="common">Mouse-ear cress</name>
    <dbReference type="NCBI Taxonomy" id="3702"/>
    <lineage>
        <taxon>Eukaryota</taxon>
        <taxon>Viridiplantae</taxon>
        <taxon>Streptophyta</taxon>
        <taxon>Embryophyta</taxon>
        <taxon>Tracheophyta</taxon>
        <taxon>Spermatophyta</taxon>
        <taxon>Magnoliopsida</taxon>
        <taxon>eudicotyledons</taxon>
        <taxon>Gunneridae</taxon>
        <taxon>Pentapetalae</taxon>
        <taxon>rosids</taxon>
        <taxon>malvids</taxon>
        <taxon>Brassicales</taxon>
        <taxon>Brassicaceae</taxon>
        <taxon>Camelineae</taxon>
        <taxon>Arabidopsis</taxon>
    </lineage>
</organism>
<evidence type="ECO:0000313" key="15">
    <source>
        <dbReference type="EMBL" id="CAD5324184.1"/>
    </source>
</evidence>
<dbReference type="InterPro" id="IPR036396">
    <property type="entry name" value="Cyt_P450_sf"/>
</dbReference>
<dbReference type="SUPFAM" id="SSF48264">
    <property type="entry name" value="Cytochrome P450"/>
    <property type="match status" value="1"/>
</dbReference>
<dbReference type="PRINTS" id="PR00385">
    <property type="entry name" value="P450"/>
</dbReference>
<evidence type="ECO:0000256" key="5">
    <source>
        <dbReference type="ARBA" id="ARBA00022692"/>
    </source>
</evidence>
<feature type="transmembrane region" description="Helical" evidence="14">
    <location>
        <begin position="51"/>
        <end position="68"/>
    </location>
</feature>
<dbReference type="Gene3D" id="1.10.630.10">
    <property type="entry name" value="Cytochrome P450"/>
    <property type="match status" value="1"/>
</dbReference>
<keyword evidence="10 13" id="KW-0503">Monooxygenase</keyword>
<dbReference type="FunFam" id="1.10.630.10:FF:000011">
    <property type="entry name" value="Cytochrome P450 83B1"/>
    <property type="match status" value="1"/>
</dbReference>
<accession>A0A7G2ETF2</accession>
<dbReference type="PANTHER" id="PTHR47955:SF19">
    <property type="entry name" value="CYTOCHROME P450 71A9-LIKE ISOFORM X1"/>
    <property type="match status" value="1"/>
</dbReference>
<comment type="similarity">
    <text evidence="3 13">Belongs to the cytochrome P450 family.</text>
</comment>
<sequence>METAIPRSTEISETLLPEWKDQITIRGLISSALLWNLFCIITHKLNLTNGIIPSLSVAVGLLGFFFIAPKPFTKQEKHCYSESEYYVSLSPINRTHKHKKTKTMSILLYFIALLSIIIIKKIKDSNRNLPPSPLKLPVIGNLYQLRGLFHKCLHDLSKKHGPVLLLRLGFLDMVVISSTEAAEEALKVHDLECCTRPITNVTSKLWRDGQDIGLAPYGESLRELRKLSFLKFFSTTKVRSFRYIREEENDLMVKKLKEAALKKSSVDLSQTLFGLVGSIIFRSAFGQRFDEGNHVNAEKIEDLMFEVQKLGALSNSDLFPGGLGWFVDFVSGHNKKLHKVFVEVDTLLNHIIDDHLKNSIEEITHDRPDIIDSLLDMIRKQEQGDSFKLTIDNLKGIIQDIYLAGVDTSAITMIWAMAELVKNPRVMKKVQDEIRTWIGIKQNEKIEEDDVDKLQYLKLVVKETLRLHPAAPLLLPRETMSQIKIQGYNIPSKTILLVNVWSIGRDPKHWKNPEEFNPERFIDCPIDYKGNSFEMLPFGSGRRICPGIAFAIATVELGLLNLLYHFDWRLPEEDKDLDMEEAGDVTIIKKVPLKLVPVLHH</sequence>
<evidence type="ECO:0000256" key="8">
    <source>
        <dbReference type="ARBA" id="ARBA00023002"/>
    </source>
</evidence>
<evidence type="ECO:0000256" key="6">
    <source>
        <dbReference type="ARBA" id="ARBA00022723"/>
    </source>
</evidence>
<evidence type="ECO:0000256" key="14">
    <source>
        <dbReference type="SAM" id="Phobius"/>
    </source>
</evidence>
<dbReference type="PRINTS" id="PR00463">
    <property type="entry name" value="EP450I"/>
</dbReference>
<keyword evidence="11 14" id="KW-0472">Membrane</keyword>
<keyword evidence="5 14" id="KW-0812">Transmembrane</keyword>
<proteinExistence type="inferred from homology"/>
<evidence type="ECO:0000256" key="12">
    <source>
        <dbReference type="PIRSR" id="PIRSR602401-1"/>
    </source>
</evidence>
<dbReference type="PROSITE" id="PS00086">
    <property type="entry name" value="CYTOCHROME_P450"/>
    <property type="match status" value="1"/>
</dbReference>
<evidence type="ECO:0000256" key="1">
    <source>
        <dbReference type="ARBA" id="ARBA00001971"/>
    </source>
</evidence>
<evidence type="ECO:0000256" key="11">
    <source>
        <dbReference type="ARBA" id="ARBA00023136"/>
    </source>
</evidence>
<feature type="transmembrane region" description="Helical" evidence="14">
    <location>
        <begin position="104"/>
        <end position="122"/>
    </location>
</feature>
<keyword evidence="6 12" id="KW-0479">Metal-binding</keyword>
<protein>
    <submittedName>
        <fullName evidence="15">(thale cress) hypothetical protein</fullName>
    </submittedName>
</protein>
<name>A0A7G2ETF2_ARATH</name>
<keyword evidence="7 14" id="KW-1133">Transmembrane helix</keyword>
<dbReference type="Proteomes" id="UP000516314">
    <property type="component" value="Chromosome 3"/>
</dbReference>
<reference evidence="15 16" key="1">
    <citation type="submission" date="2020-09" db="EMBL/GenBank/DDBJ databases">
        <authorList>
            <person name="Ashkenazy H."/>
        </authorList>
    </citation>
    <scope>NUCLEOTIDE SEQUENCE [LARGE SCALE GENOMIC DNA]</scope>
    <source>
        <strain evidence="16">cv. Cdm-0</strain>
    </source>
</reference>
<dbReference type="GO" id="GO:0020037">
    <property type="term" value="F:heme binding"/>
    <property type="evidence" value="ECO:0007669"/>
    <property type="project" value="InterPro"/>
</dbReference>
<dbReference type="GO" id="GO:0016705">
    <property type="term" value="F:oxidoreductase activity, acting on paired donors, with incorporation or reduction of molecular oxygen"/>
    <property type="evidence" value="ECO:0007669"/>
    <property type="project" value="InterPro"/>
</dbReference>
<dbReference type="EMBL" id="LR881468">
    <property type="protein sequence ID" value="CAD5324184.1"/>
    <property type="molecule type" value="Genomic_DNA"/>
</dbReference>
<evidence type="ECO:0000256" key="13">
    <source>
        <dbReference type="RuleBase" id="RU000461"/>
    </source>
</evidence>
<keyword evidence="8 13" id="KW-0560">Oxidoreductase</keyword>
<comment type="cofactor">
    <cofactor evidence="1 12">
        <name>heme</name>
        <dbReference type="ChEBI" id="CHEBI:30413"/>
    </cofactor>
</comment>
<evidence type="ECO:0000256" key="3">
    <source>
        <dbReference type="ARBA" id="ARBA00010617"/>
    </source>
</evidence>
<keyword evidence="9 12" id="KW-0408">Iron</keyword>
<dbReference type="GO" id="GO:0004497">
    <property type="term" value="F:monooxygenase activity"/>
    <property type="evidence" value="ECO:0007669"/>
    <property type="project" value="UniProtKB-KW"/>
</dbReference>
<dbReference type="GO" id="GO:0005506">
    <property type="term" value="F:iron ion binding"/>
    <property type="evidence" value="ECO:0007669"/>
    <property type="project" value="InterPro"/>
</dbReference>
<dbReference type="Pfam" id="PF00067">
    <property type="entry name" value="p450"/>
    <property type="match status" value="1"/>
</dbReference>
<comment type="subcellular location">
    <subcellularLocation>
        <location evidence="2">Membrane</location>
        <topology evidence="2">Single-pass membrane protein</topology>
    </subcellularLocation>
</comment>
<evidence type="ECO:0000256" key="4">
    <source>
        <dbReference type="ARBA" id="ARBA00022617"/>
    </source>
</evidence>
<dbReference type="PANTHER" id="PTHR47955">
    <property type="entry name" value="CYTOCHROME P450 FAMILY 71 PROTEIN"/>
    <property type="match status" value="1"/>
</dbReference>
<dbReference type="InterPro" id="IPR017972">
    <property type="entry name" value="Cyt_P450_CS"/>
</dbReference>
<dbReference type="InterPro" id="IPR001128">
    <property type="entry name" value="Cyt_P450"/>
</dbReference>
<gene>
    <name evidence="15" type="ORF">AT9943_LOCUS12091</name>
</gene>
<evidence type="ECO:0000256" key="7">
    <source>
        <dbReference type="ARBA" id="ARBA00022989"/>
    </source>
</evidence>
<evidence type="ECO:0000313" key="16">
    <source>
        <dbReference type="Proteomes" id="UP000516314"/>
    </source>
</evidence>
<feature type="binding site" description="axial binding residue" evidence="12">
    <location>
        <position position="545"/>
    </location>
    <ligand>
        <name>heme</name>
        <dbReference type="ChEBI" id="CHEBI:30413"/>
    </ligand>
    <ligandPart>
        <name>Fe</name>
        <dbReference type="ChEBI" id="CHEBI:18248"/>
    </ligandPart>
</feature>